<reference evidence="1 2" key="1">
    <citation type="submission" date="2019-12" db="EMBL/GenBank/DDBJ databases">
        <authorList>
            <person name="Feng G."/>
            <person name="Zhu H."/>
        </authorList>
    </citation>
    <scope>NUCLEOTIDE SEQUENCE [LARGE SCALE GENOMIC DNA]</scope>
    <source>
        <strain evidence="1 2">FGD1</strain>
    </source>
</reference>
<name>A0A7X4GET2_9SPHN</name>
<accession>A0A7X4GET2</accession>
<comment type="caution">
    <text evidence="1">The sequence shown here is derived from an EMBL/GenBank/DDBJ whole genome shotgun (WGS) entry which is preliminary data.</text>
</comment>
<dbReference type="AlphaFoldDB" id="A0A7X4GET2"/>
<dbReference type="RefSeq" id="WP_160984811.1">
    <property type="nucleotide sequence ID" value="NZ_WVTD01000002.1"/>
</dbReference>
<dbReference type="Pfam" id="PF07505">
    <property type="entry name" value="DUF5131"/>
    <property type="match status" value="1"/>
</dbReference>
<proteinExistence type="predicted"/>
<protein>
    <submittedName>
        <fullName evidence="1">DUF5131 family protein</fullName>
    </submittedName>
</protein>
<organism evidence="1 2">
    <name type="scientific">Novosphingobium silvae</name>
    <dbReference type="NCBI Taxonomy" id="2692619"/>
    <lineage>
        <taxon>Bacteria</taxon>
        <taxon>Pseudomonadati</taxon>
        <taxon>Pseudomonadota</taxon>
        <taxon>Alphaproteobacteria</taxon>
        <taxon>Sphingomonadales</taxon>
        <taxon>Sphingomonadaceae</taxon>
        <taxon>Novosphingobium</taxon>
    </lineage>
</organism>
<keyword evidence="2" id="KW-1185">Reference proteome</keyword>
<dbReference type="EMBL" id="WVTD01000002">
    <property type="protein sequence ID" value="MYL97085.1"/>
    <property type="molecule type" value="Genomic_DNA"/>
</dbReference>
<evidence type="ECO:0000313" key="2">
    <source>
        <dbReference type="Proteomes" id="UP000465810"/>
    </source>
</evidence>
<dbReference type="InterPro" id="IPR011101">
    <property type="entry name" value="DUF5131"/>
</dbReference>
<evidence type="ECO:0000313" key="1">
    <source>
        <dbReference type="EMBL" id="MYL97085.1"/>
    </source>
</evidence>
<dbReference type="Proteomes" id="UP000465810">
    <property type="component" value="Unassembled WGS sequence"/>
</dbReference>
<sequence length="58" mass="6174">MADHTKIEWTDATANVVNGCSLASPGCTNCYAMRLAGTRLRNHPSRKGLTTQTKAGPV</sequence>
<gene>
    <name evidence="1" type="ORF">GR702_04770</name>
</gene>